<dbReference type="PROSITE" id="PS00093">
    <property type="entry name" value="N4_MTASE"/>
    <property type="match status" value="1"/>
</dbReference>
<dbReference type="InterPro" id="IPR029063">
    <property type="entry name" value="SAM-dependent_MTases_sf"/>
</dbReference>
<keyword evidence="3 11" id="KW-0808">Transferase</keyword>
<dbReference type="GO" id="GO:0032259">
    <property type="term" value="P:methylation"/>
    <property type="evidence" value="ECO:0007669"/>
    <property type="project" value="UniProtKB-KW"/>
</dbReference>
<dbReference type="EMBL" id="JABBJJ010000047">
    <property type="protein sequence ID" value="NMO15737.1"/>
    <property type="molecule type" value="Genomic_DNA"/>
</dbReference>
<name>A0A848LAT5_9BACT</name>
<dbReference type="GO" id="GO:0003677">
    <property type="term" value="F:DNA binding"/>
    <property type="evidence" value="ECO:0007669"/>
    <property type="project" value="UniProtKB-KW"/>
</dbReference>
<dbReference type="AlphaFoldDB" id="A0A848LAT5"/>
<dbReference type="Pfam" id="PF01555">
    <property type="entry name" value="N6_N4_Mtase"/>
    <property type="match status" value="1"/>
</dbReference>
<dbReference type="InterPro" id="IPR001091">
    <property type="entry name" value="RM_Methyltransferase"/>
</dbReference>
<evidence type="ECO:0000313" key="11">
    <source>
        <dbReference type="EMBL" id="NMO15737.1"/>
    </source>
</evidence>
<accession>A0A848LAT5</accession>
<evidence type="ECO:0000256" key="6">
    <source>
        <dbReference type="ARBA" id="ARBA00023125"/>
    </source>
</evidence>
<evidence type="ECO:0000256" key="8">
    <source>
        <dbReference type="RuleBase" id="RU362026"/>
    </source>
</evidence>
<dbReference type="InterPro" id="IPR002941">
    <property type="entry name" value="DNA_methylase_N4/N6"/>
</dbReference>
<evidence type="ECO:0000256" key="4">
    <source>
        <dbReference type="ARBA" id="ARBA00022691"/>
    </source>
</evidence>
<dbReference type="GO" id="GO:0015667">
    <property type="term" value="F:site-specific DNA-methyltransferase (cytosine-N4-specific) activity"/>
    <property type="evidence" value="ECO:0007669"/>
    <property type="project" value="UniProtKB-EC"/>
</dbReference>
<comment type="catalytic activity">
    <reaction evidence="7">
        <text>a 2'-deoxycytidine in DNA + S-adenosyl-L-methionine = an N(4)-methyl-2'-deoxycytidine in DNA + S-adenosyl-L-homocysteine + H(+)</text>
        <dbReference type="Rhea" id="RHEA:16857"/>
        <dbReference type="Rhea" id="RHEA-COMP:11369"/>
        <dbReference type="Rhea" id="RHEA-COMP:13674"/>
        <dbReference type="ChEBI" id="CHEBI:15378"/>
        <dbReference type="ChEBI" id="CHEBI:57856"/>
        <dbReference type="ChEBI" id="CHEBI:59789"/>
        <dbReference type="ChEBI" id="CHEBI:85452"/>
        <dbReference type="ChEBI" id="CHEBI:137933"/>
        <dbReference type="EC" id="2.1.1.113"/>
    </reaction>
</comment>
<feature type="compositionally biased region" description="Polar residues" evidence="9">
    <location>
        <begin position="289"/>
        <end position="307"/>
    </location>
</feature>
<dbReference type="InterPro" id="IPR017985">
    <property type="entry name" value="MeTrfase_CN4_CS"/>
</dbReference>
<evidence type="ECO:0000256" key="2">
    <source>
        <dbReference type="ARBA" id="ARBA00022603"/>
    </source>
</evidence>
<dbReference type="EC" id="2.1.1.-" evidence="8"/>
<comment type="similarity">
    <text evidence="1">Belongs to the N(4)/N(6)-methyltransferase family. N(4) subfamily.</text>
</comment>
<dbReference type="PRINTS" id="PR00508">
    <property type="entry name" value="S21N4MTFRASE"/>
</dbReference>
<keyword evidence="6" id="KW-0238">DNA-binding</keyword>
<evidence type="ECO:0000256" key="3">
    <source>
        <dbReference type="ARBA" id="ARBA00022679"/>
    </source>
</evidence>
<dbReference type="SUPFAM" id="SSF53335">
    <property type="entry name" value="S-adenosyl-L-methionine-dependent methyltransferases"/>
    <property type="match status" value="1"/>
</dbReference>
<gene>
    <name evidence="11" type="ORF">HG543_12860</name>
</gene>
<evidence type="ECO:0000256" key="9">
    <source>
        <dbReference type="SAM" id="MobiDB-lite"/>
    </source>
</evidence>
<keyword evidence="5" id="KW-0680">Restriction system</keyword>
<dbReference type="GO" id="GO:0008170">
    <property type="term" value="F:N-methyltransferase activity"/>
    <property type="evidence" value="ECO:0007669"/>
    <property type="project" value="InterPro"/>
</dbReference>
<dbReference type="CDD" id="cd02440">
    <property type="entry name" value="AdoMet_MTases"/>
    <property type="match status" value="1"/>
</dbReference>
<evidence type="ECO:0000256" key="7">
    <source>
        <dbReference type="ARBA" id="ARBA00049120"/>
    </source>
</evidence>
<evidence type="ECO:0000256" key="1">
    <source>
        <dbReference type="ARBA" id="ARBA00010203"/>
    </source>
</evidence>
<keyword evidence="2 11" id="KW-0489">Methyltransferase</keyword>
<protein>
    <recommendedName>
        <fullName evidence="8">Methyltransferase</fullName>
        <ecNumber evidence="8">2.1.1.-</ecNumber>
    </recommendedName>
</protein>
<proteinExistence type="inferred from homology"/>
<dbReference type="GO" id="GO:0009307">
    <property type="term" value="P:DNA restriction-modification system"/>
    <property type="evidence" value="ECO:0007669"/>
    <property type="project" value="UniProtKB-KW"/>
</dbReference>
<feature type="domain" description="DNA methylase N-4/N-6" evidence="10">
    <location>
        <begin position="30"/>
        <end position="277"/>
    </location>
</feature>
<dbReference type="RefSeq" id="WP_169345030.1">
    <property type="nucleotide sequence ID" value="NZ_JABBJJ010000047.1"/>
</dbReference>
<feature type="region of interest" description="Disordered" evidence="9">
    <location>
        <begin position="277"/>
        <end position="307"/>
    </location>
</feature>
<reference evidence="11 12" key="1">
    <citation type="submission" date="2020-04" db="EMBL/GenBank/DDBJ databases">
        <title>Draft genome of Pyxidicoccus fallax type strain.</title>
        <authorList>
            <person name="Whitworth D.E."/>
        </authorList>
    </citation>
    <scope>NUCLEOTIDE SEQUENCE [LARGE SCALE GENOMIC DNA]</scope>
    <source>
        <strain evidence="11 12">DSM 14698</strain>
    </source>
</reference>
<evidence type="ECO:0000313" key="12">
    <source>
        <dbReference type="Proteomes" id="UP000518300"/>
    </source>
</evidence>
<evidence type="ECO:0000259" key="10">
    <source>
        <dbReference type="Pfam" id="PF01555"/>
    </source>
</evidence>
<dbReference type="Proteomes" id="UP000518300">
    <property type="component" value="Unassembled WGS sequence"/>
</dbReference>
<keyword evidence="12" id="KW-1185">Reference proteome</keyword>
<sequence length="307" mass="33866">MTRTIGPYALNHVAEGDCLQLAADLPASSIDVIVTSPPYWGQRTSLGTGVEADPREYLRALTRVFTVLLDKLKPQGLLWLNIGDAYNTPVNWRQDDRGYSTLGPSRSGLKAENSAYTKPRAQRKAFLDKGTPWLSYGNLLALPYRLVLDLCDAGYLFRGEVIWKKRNPMPEGRCRRPHRGHESIYLLAKQEDHAFRTLPPVKSVWEFGGGRLGGATHFSRFPEELPSRCIDAYGLAGPDVVVLDPFSGSGTTGIAARKLGCSYLGFEIDPEQVRKSNERLGFLREETPPESQGQQTPFGDSPAASSG</sequence>
<comment type="caution">
    <text evidence="11">The sequence shown here is derived from an EMBL/GenBank/DDBJ whole genome shotgun (WGS) entry which is preliminary data.</text>
</comment>
<keyword evidence="4" id="KW-0949">S-adenosyl-L-methionine</keyword>
<organism evidence="11 12">
    <name type="scientific">Pyxidicoccus fallax</name>
    <dbReference type="NCBI Taxonomy" id="394095"/>
    <lineage>
        <taxon>Bacteria</taxon>
        <taxon>Pseudomonadati</taxon>
        <taxon>Myxococcota</taxon>
        <taxon>Myxococcia</taxon>
        <taxon>Myxococcales</taxon>
        <taxon>Cystobacterineae</taxon>
        <taxon>Myxococcaceae</taxon>
        <taxon>Pyxidicoccus</taxon>
    </lineage>
</organism>
<evidence type="ECO:0000256" key="5">
    <source>
        <dbReference type="ARBA" id="ARBA00022747"/>
    </source>
</evidence>
<dbReference type="Gene3D" id="3.40.50.150">
    <property type="entry name" value="Vaccinia Virus protein VP39"/>
    <property type="match status" value="1"/>
</dbReference>
<feature type="compositionally biased region" description="Basic and acidic residues" evidence="9">
    <location>
        <begin position="277"/>
        <end position="287"/>
    </location>
</feature>